<evidence type="ECO:0000256" key="3">
    <source>
        <dbReference type="ARBA" id="ARBA00023082"/>
    </source>
</evidence>
<dbReference type="AlphaFoldDB" id="A0A654AVQ7"/>
<evidence type="ECO:0000256" key="2">
    <source>
        <dbReference type="ARBA" id="ARBA00023015"/>
    </source>
</evidence>
<dbReference type="InterPro" id="IPR036388">
    <property type="entry name" value="WH-like_DNA-bd_sf"/>
</dbReference>
<evidence type="ECO:0000256" key="1">
    <source>
        <dbReference type="ARBA" id="ARBA00010641"/>
    </source>
</evidence>
<name>A0A654AVQ7_SPHMU</name>
<dbReference type="CDD" id="cd06171">
    <property type="entry name" value="Sigma70_r4"/>
    <property type="match status" value="1"/>
</dbReference>
<dbReference type="InterPro" id="IPR014327">
    <property type="entry name" value="RNA_pol_sigma70_bacteroid"/>
</dbReference>
<dbReference type="Proteomes" id="UP000432350">
    <property type="component" value="Unassembled WGS sequence"/>
</dbReference>
<comment type="similarity">
    <text evidence="1">Belongs to the sigma-70 factor family. ECF subfamily.</text>
</comment>
<protein>
    <submittedName>
        <fullName evidence="7">Sigma-K factor</fullName>
    </submittedName>
</protein>
<dbReference type="GO" id="GO:0003677">
    <property type="term" value="F:DNA binding"/>
    <property type="evidence" value="ECO:0007669"/>
    <property type="project" value="InterPro"/>
</dbReference>
<dbReference type="EMBL" id="CABWMV010000007">
    <property type="protein sequence ID" value="VXC71214.1"/>
    <property type="molecule type" value="Genomic_DNA"/>
</dbReference>
<evidence type="ECO:0000313" key="8">
    <source>
        <dbReference type="Proteomes" id="UP000432350"/>
    </source>
</evidence>
<keyword evidence="2" id="KW-0805">Transcription regulation</keyword>
<dbReference type="PANTHER" id="PTHR43133">
    <property type="entry name" value="RNA POLYMERASE ECF-TYPE SIGMA FACTO"/>
    <property type="match status" value="1"/>
</dbReference>
<dbReference type="InterPro" id="IPR007627">
    <property type="entry name" value="RNA_pol_sigma70_r2"/>
</dbReference>
<dbReference type="Pfam" id="PF04542">
    <property type="entry name" value="Sigma70_r2"/>
    <property type="match status" value="1"/>
</dbReference>
<evidence type="ECO:0000259" key="6">
    <source>
        <dbReference type="Pfam" id="PF08281"/>
    </source>
</evidence>
<dbReference type="Pfam" id="PF08281">
    <property type="entry name" value="Sigma70_r4_2"/>
    <property type="match status" value="1"/>
</dbReference>
<evidence type="ECO:0000256" key="4">
    <source>
        <dbReference type="ARBA" id="ARBA00023163"/>
    </source>
</evidence>
<dbReference type="PANTHER" id="PTHR43133:SF46">
    <property type="entry name" value="RNA POLYMERASE SIGMA-70 FACTOR ECF SUBFAMILY"/>
    <property type="match status" value="1"/>
</dbReference>
<evidence type="ECO:0000313" key="7">
    <source>
        <dbReference type="EMBL" id="VXC71214.1"/>
    </source>
</evidence>
<accession>A0A654AVQ7</accession>
<keyword evidence="4" id="KW-0804">Transcription</keyword>
<proteinExistence type="inferred from homology"/>
<dbReference type="InterPro" id="IPR013325">
    <property type="entry name" value="RNA_pol_sigma_r2"/>
</dbReference>
<dbReference type="Gene3D" id="1.10.10.10">
    <property type="entry name" value="Winged helix-like DNA-binding domain superfamily/Winged helix DNA-binding domain"/>
    <property type="match status" value="1"/>
</dbReference>
<feature type="domain" description="RNA polymerase sigma factor 70 region 4 type 2" evidence="6">
    <location>
        <begin position="127"/>
        <end position="179"/>
    </location>
</feature>
<sequence length="197" mass="23182">MGALVMRKENDEANLIQALSIGKQAVLPKLYERYADRIFDVSFHLLKNTGWSEDVVQEVFVKLWTNRETIKQDVDLWPFLYVLTKRECLNKLRSIKRSHSAFELLYYHIEHHSDRADGLIERKELADEIENYLAQLPEQQKLVFTLSRIEGIPHNQIAAELNLSKNTVKNHLARASKHLKQVRSGRNRLLSLFFYFF</sequence>
<dbReference type="InterPro" id="IPR013324">
    <property type="entry name" value="RNA_pol_sigma_r3/r4-like"/>
</dbReference>
<reference evidence="7 8" key="1">
    <citation type="submission" date="2019-10" db="EMBL/GenBank/DDBJ databases">
        <authorList>
            <person name="Karimi E."/>
        </authorList>
    </citation>
    <scope>NUCLEOTIDE SEQUENCE [LARGE SCALE GENOMIC DNA]</scope>
    <source>
        <strain evidence="7">Sphingobacterium sp. 8BC</strain>
    </source>
</reference>
<evidence type="ECO:0000259" key="5">
    <source>
        <dbReference type="Pfam" id="PF04542"/>
    </source>
</evidence>
<feature type="domain" description="RNA polymerase sigma-70 region 2" evidence="5">
    <location>
        <begin position="30"/>
        <end position="97"/>
    </location>
</feature>
<dbReference type="NCBIfam" id="TIGR02937">
    <property type="entry name" value="sigma70-ECF"/>
    <property type="match status" value="1"/>
</dbReference>
<dbReference type="SUPFAM" id="SSF88659">
    <property type="entry name" value="Sigma3 and sigma4 domains of RNA polymerase sigma factors"/>
    <property type="match status" value="1"/>
</dbReference>
<dbReference type="SUPFAM" id="SSF88946">
    <property type="entry name" value="Sigma2 domain of RNA polymerase sigma factors"/>
    <property type="match status" value="1"/>
</dbReference>
<gene>
    <name evidence="7" type="primary">sigK</name>
    <name evidence="7" type="ORF">SPHINGO8BC_150605</name>
</gene>
<organism evidence="7 8">
    <name type="scientific">Sphingobacterium multivorum</name>
    <dbReference type="NCBI Taxonomy" id="28454"/>
    <lineage>
        <taxon>Bacteria</taxon>
        <taxon>Pseudomonadati</taxon>
        <taxon>Bacteroidota</taxon>
        <taxon>Sphingobacteriia</taxon>
        <taxon>Sphingobacteriales</taxon>
        <taxon>Sphingobacteriaceae</taxon>
        <taxon>Sphingobacterium</taxon>
    </lineage>
</organism>
<dbReference type="InterPro" id="IPR013249">
    <property type="entry name" value="RNA_pol_sigma70_r4_t2"/>
</dbReference>
<dbReference type="InterPro" id="IPR014284">
    <property type="entry name" value="RNA_pol_sigma-70_dom"/>
</dbReference>
<dbReference type="GO" id="GO:0016987">
    <property type="term" value="F:sigma factor activity"/>
    <property type="evidence" value="ECO:0007669"/>
    <property type="project" value="UniProtKB-KW"/>
</dbReference>
<dbReference type="InterPro" id="IPR039425">
    <property type="entry name" value="RNA_pol_sigma-70-like"/>
</dbReference>
<dbReference type="Gene3D" id="1.10.1740.10">
    <property type="match status" value="1"/>
</dbReference>
<dbReference type="GO" id="GO:0006352">
    <property type="term" value="P:DNA-templated transcription initiation"/>
    <property type="evidence" value="ECO:0007669"/>
    <property type="project" value="InterPro"/>
</dbReference>
<keyword evidence="3" id="KW-0731">Sigma factor</keyword>
<dbReference type="NCBIfam" id="TIGR02985">
    <property type="entry name" value="Sig70_bacteroi1"/>
    <property type="match status" value="1"/>
</dbReference>